<proteinExistence type="predicted"/>
<comment type="caution">
    <text evidence="1">The sequence shown here is derived from an EMBL/GenBank/DDBJ whole genome shotgun (WGS) entry which is preliminary data.</text>
</comment>
<dbReference type="RefSeq" id="WP_071545207.1">
    <property type="nucleotide sequence ID" value="NZ_LKAQ01000004.1"/>
</dbReference>
<sequence length="120" mass="13853">MPVTETNHRPDRLANFPQNGPYRWLELADDQGPYAACAIAERPEYLELHITVTRWGPRTRRTLARDLEWLKGEARRLGLPKIMGVRANDQGRFDAKLFRFARLYGFGEMCVFQTACLAVD</sequence>
<name>A0A1J5MV70_9BACT</name>
<gene>
    <name evidence="1" type="ORF">BerOc1_01641</name>
</gene>
<dbReference type="Proteomes" id="UP000181901">
    <property type="component" value="Unassembled WGS sequence"/>
</dbReference>
<keyword evidence="2" id="KW-1185">Reference proteome</keyword>
<dbReference type="OrthoDB" id="5460256at2"/>
<dbReference type="AlphaFoldDB" id="A0A1J5MV70"/>
<accession>A0A1J5MV70</accession>
<dbReference type="EMBL" id="LKAQ01000004">
    <property type="protein sequence ID" value="OIQ49716.1"/>
    <property type="molecule type" value="Genomic_DNA"/>
</dbReference>
<organism evidence="1 2">
    <name type="scientific">Pseudodesulfovibrio hydrargyri</name>
    <dbReference type="NCBI Taxonomy" id="2125990"/>
    <lineage>
        <taxon>Bacteria</taxon>
        <taxon>Pseudomonadati</taxon>
        <taxon>Thermodesulfobacteriota</taxon>
        <taxon>Desulfovibrionia</taxon>
        <taxon>Desulfovibrionales</taxon>
        <taxon>Desulfovibrionaceae</taxon>
    </lineage>
</organism>
<protein>
    <submittedName>
        <fullName evidence="1">Uncharacterized protein</fullName>
    </submittedName>
</protein>
<evidence type="ECO:0000313" key="1">
    <source>
        <dbReference type="EMBL" id="OIQ49716.1"/>
    </source>
</evidence>
<evidence type="ECO:0000313" key="2">
    <source>
        <dbReference type="Proteomes" id="UP000181901"/>
    </source>
</evidence>
<reference evidence="1 2" key="1">
    <citation type="submission" date="2015-09" db="EMBL/GenBank/DDBJ databases">
        <title>Genome of Desulfovibrio dechloracetivorans BerOc1, a mercury methylating strain isolated from highly hydrocarbons and metals contaminated coastal sediments.</title>
        <authorList>
            <person name="Goni Urriza M."/>
            <person name="Gassie C."/>
            <person name="Bouchez O."/>
            <person name="Klopp C."/>
            <person name="Ranchou-Peyruse A."/>
            <person name="Remy G."/>
        </authorList>
    </citation>
    <scope>NUCLEOTIDE SEQUENCE [LARGE SCALE GENOMIC DNA]</scope>
    <source>
        <strain evidence="1 2">BerOc1</strain>
    </source>
</reference>